<dbReference type="Proteomes" id="UP000887540">
    <property type="component" value="Unplaced"/>
</dbReference>
<accession>A0A914EMJ5</accession>
<feature type="region of interest" description="Disordered" evidence="1">
    <location>
        <begin position="119"/>
        <end position="138"/>
    </location>
</feature>
<name>A0A914EMJ5_9BILA</name>
<proteinExistence type="predicted"/>
<keyword evidence="2" id="KW-1185">Reference proteome</keyword>
<evidence type="ECO:0000313" key="2">
    <source>
        <dbReference type="Proteomes" id="UP000887540"/>
    </source>
</evidence>
<dbReference type="WBParaSite" id="ACRNAN_scaffold9511.g23985.t1">
    <property type="protein sequence ID" value="ACRNAN_scaffold9511.g23985.t1"/>
    <property type="gene ID" value="ACRNAN_scaffold9511.g23985"/>
</dbReference>
<sequence>MDYSMYHRMKKESEKLCRTTRERVVHFDITTKTAKESGKWSQKINREKIKGSNVTRLDSFGLNWDSLIDEDIEANLFNTSIRGPYNYQPNIPFWRQMEIEKGSIRTEFDLCSRNSSIHEPPSYIEDSESEASTYVSNV</sequence>
<reference evidence="3" key="1">
    <citation type="submission" date="2022-11" db="UniProtKB">
        <authorList>
            <consortium name="WormBaseParasite"/>
        </authorList>
    </citation>
    <scope>IDENTIFICATION</scope>
</reference>
<protein>
    <submittedName>
        <fullName evidence="3">Uncharacterized protein</fullName>
    </submittedName>
</protein>
<evidence type="ECO:0000313" key="3">
    <source>
        <dbReference type="WBParaSite" id="ACRNAN_scaffold9511.g23985.t1"/>
    </source>
</evidence>
<dbReference type="AlphaFoldDB" id="A0A914EMJ5"/>
<evidence type="ECO:0000256" key="1">
    <source>
        <dbReference type="SAM" id="MobiDB-lite"/>
    </source>
</evidence>
<organism evidence="2 3">
    <name type="scientific">Acrobeloides nanus</name>
    <dbReference type="NCBI Taxonomy" id="290746"/>
    <lineage>
        <taxon>Eukaryota</taxon>
        <taxon>Metazoa</taxon>
        <taxon>Ecdysozoa</taxon>
        <taxon>Nematoda</taxon>
        <taxon>Chromadorea</taxon>
        <taxon>Rhabditida</taxon>
        <taxon>Tylenchina</taxon>
        <taxon>Cephalobomorpha</taxon>
        <taxon>Cephaloboidea</taxon>
        <taxon>Cephalobidae</taxon>
        <taxon>Acrobeloides</taxon>
    </lineage>
</organism>